<dbReference type="PROSITE" id="PS51143">
    <property type="entry name" value="MT_A70"/>
    <property type="match status" value="1"/>
</dbReference>
<dbReference type="GO" id="GO:0003676">
    <property type="term" value="F:nucleic acid binding"/>
    <property type="evidence" value="ECO:0007669"/>
    <property type="project" value="InterPro"/>
</dbReference>
<comment type="similarity">
    <text evidence="3">Belongs to the MT-A70-like family.</text>
</comment>
<dbReference type="PANTHER" id="PTHR12829">
    <property type="entry name" value="N6-ADENOSINE-METHYLTRANSFERASE"/>
    <property type="match status" value="1"/>
</dbReference>
<accession>A0A0G4QC23</accession>
<keyword evidence="2" id="KW-0808">Transferase</keyword>
<dbReference type="RefSeq" id="WP_072064173.1">
    <property type="nucleotide sequence ID" value="NZ_CVRY01000004.1"/>
</dbReference>
<evidence type="ECO:0000313" key="4">
    <source>
        <dbReference type="EMBL" id="CRL63109.1"/>
    </source>
</evidence>
<dbReference type="InterPro" id="IPR029063">
    <property type="entry name" value="SAM-dependent_MTases_sf"/>
</dbReference>
<dbReference type="GO" id="GO:0008168">
    <property type="term" value="F:methyltransferase activity"/>
    <property type="evidence" value="ECO:0007669"/>
    <property type="project" value="UniProtKB-KW"/>
</dbReference>
<reference evidence="5" key="1">
    <citation type="submission" date="2015-06" db="EMBL/GenBank/DDBJ databases">
        <authorList>
            <person name="Urmite Genomes"/>
        </authorList>
    </citation>
    <scope>NUCLEOTIDE SEQUENCE [LARGE SCALE GENOMIC DNA]</scope>
    <source>
        <strain evidence="5">CSUR P1867</strain>
    </source>
</reference>
<protein>
    <recommendedName>
        <fullName evidence="6">DNA methyltransferase</fullName>
    </recommendedName>
</protein>
<evidence type="ECO:0000256" key="3">
    <source>
        <dbReference type="PROSITE-ProRule" id="PRU00489"/>
    </source>
</evidence>
<dbReference type="Proteomes" id="UP000183920">
    <property type="component" value="Unassembled WGS sequence"/>
</dbReference>
<organism evidence="4 5">
    <name type="scientific">Proteus penneri</name>
    <dbReference type="NCBI Taxonomy" id="102862"/>
    <lineage>
        <taxon>Bacteria</taxon>
        <taxon>Pseudomonadati</taxon>
        <taxon>Pseudomonadota</taxon>
        <taxon>Gammaproteobacteria</taxon>
        <taxon>Enterobacterales</taxon>
        <taxon>Morganellaceae</taxon>
        <taxon>Proteus</taxon>
    </lineage>
</organism>
<proteinExistence type="inferred from homology"/>
<evidence type="ECO:0000256" key="1">
    <source>
        <dbReference type="ARBA" id="ARBA00022603"/>
    </source>
</evidence>
<dbReference type="GO" id="GO:0032259">
    <property type="term" value="P:methylation"/>
    <property type="evidence" value="ECO:0007669"/>
    <property type="project" value="UniProtKB-KW"/>
</dbReference>
<dbReference type="EMBL" id="CVRY01000004">
    <property type="protein sequence ID" value="CRL63109.1"/>
    <property type="molecule type" value="Genomic_DNA"/>
</dbReference>
<dbReference type="PANTHER" id="PTHR12829:SF4">
    <property type="entry name" value="N(6)-ADENINE-SPECIFIC METHYLTRANSFERASE METTL4"/>
    <property type="match status" value="1"/>
</dbReference>
<name>A0A0G4QC23_9GAMM</name>
<keyword evidence="1" id="KW-0489">Methyltransferase</keyword>
<evidence type="ECO:0000313" key="5">
    <source>
        <dbReference type="Proteomes" id="UP000183920"/>
    </source>
</evidence>
<dbReference type="SUPFAM" id="SSF53335">
    <property type="entry name" value="S-adenosyl-L-methionine-dependent methyltransferases"/>
    <property type="match status" value="1"/>
</dbReference>
<dbReference type="InterPro" id="IPR007757">
    <property type="entry name" value="MT-A70-like"/>
</dbReference>
<sequence length="213" mass="24498">MKKYDLIYCDPPWDYKNKVSNGAAKNHYPTTSLFNLTHIPIHSIASDNAVLAMWYTGNFVLEAIKLAEAWGFKVRTMKAFTWVKFNPLAWQRIDKSIQNSELLDYHDLFELLDAETKMNGGNYTRANSEDVLIATRGNGLQRISASVKQIVFSCLGEHSEKPWEVKNRLEQLYGDVSRIELFARDMSQGWDAWGNQCPNNSIELIKSHFICKE</sequence>
<gene>
    <name evidence="4" type="ORF">BN1804_02339</name>
</gene>
<dbReference type="Pfam" id="PF05063">
    <property type="entry name" value="MT-A70"/>
    <property type="match status" value="2"/>
</dbReference>
<dbReference type="AlphaFoldDB" id="A0A0G4QC23"/>
<dbReference type="PROSITE" id="PS00092">
    <property type="entry name" value="N6_MTASE"/>
    <property type="match status" value="1"/>
</dbReference>
<evidence type="ECO:0000256" key="2">
    <source>
        <dbReference type="ARBA" id="ARBA00022679"/>
    </source>
</evidence>
<dbReference type="InterPro" id="IPR002052">
    <property type="entry name" value="DNA_methylase_N6_adenine_CS"/>
</dbReference>
<evidence type="ECO:0008006" key="6">
    <source>
        <dbReference type="Google" id="ProtNLM"/>
    </source>
</evidence>